<evidence type="ECO:0000256" key="1">
    <source>
        <dbReference type="SAM" id="MobiDB-lite"/>
    </source>
</evidence>
<dbReference type="Proteomes" id="UP000324800">
    <property type="component" value="Unassembled WGS sequence"/>
</dbReference>
<proteinExistence type="predicted"/>
<protein>
    <submittedName>
        <fullName evidence="2">Uncharacterized protein</fullName>
    </submittedName>
</protein>
<evidence type="ECO:0000313" key="2">
    <source>
        <dbReference type="EMBL" id="KAA6368199.1"/>
    </source>
</evidence>
<feature type="compositionally biased region" description="Pro residues" evidence="1">
    <location>
        <begin position="1"/>
        <end position="15"/>
    </location>
</feature>
<dbReference type="EMBL" id="SNRW01017587">
    <property type="protein sequence ID" value="KAA6368199.1"/>
    <property type="molecule type" value="Genomic_DNA"/>
</dbReference>
<dbReference type="AlphaFoldDB" id="A0A5J4UC97"/>
<comment type="caution">
    <text evidence="2">The sequence shown here is derived from an EMBL/GenBank/DDBJ whole genome shotgun (WGS) entry which is preliminary data.</text>
</comment>
<sequence length="203" mass="22758">MNRKPSPPSNGPSPPSKGSSPPGVPLPNPFKYAESNARRFLSTFHPSKGLESSSQFSGLVLKIVGYVDNVVFQDNIDPMLKASLHCIQPVPGKETPEGQQIQLMTFRNKPGIAKGFITLYNENKNGTFSIFATSLHDRLSDSQYFLLEMIGFGISTQQQNNDGNKMYLELGQVTMRQDLAQLYTEDRDRRINQNYVMKILDKI</sequence>
<gene>
    <name evidence="2" type="ORF">EZS28_036274</name>
</gene>
<feature type="region of interest" description="Disordered" evidence="1">
    <location>
        <begin position="1"/>
        <end position="29"/>
    </location>
</feature>
<name>A0A5J4UC97_9EUKA</name>
<reference evidence="2 3" key="1">
    <citation type="submission" date="2019-03" db="EMBL/GenBank/DDBJ databases">
        <title>Single cell metagenomics reveals metabolic interactions within the superorganism composed of flagellate Streblomastix strix and complex community of Bacteroidetes bacteria on its surface.</title>
        <authorList>
            <person name="Treitli S.C."/>
            <person name="Kolisko M."/>
            <person name="Husnik F."/>
            <person name="Keeling P."/>
            <person name="Hampl V."/>
        </authorList>
    </citation>
    <scope>NUCLEOTIDE SEQUENCE [LARGE SCALE GENOMIC DNA]</scope>
    <source>
        <strain evidence="2">ST1C</strain>
    </source>
</reference>
<accession>A0A5J4UC97</accession>
<organism evidence="2 3">
    <name type="scientific">Streblomastix strix</name>
    <dbReference type="NCBI Taxonomy" id="222440"/>
    <lineage>
        <taxon>Eukaryota</taxon>
        <taxon>Metamonada</taxon>
        <taxon>Preaxostyla</taxon>
        <taxon>Oxymonadida</taxon>
        <taxon>Streblomastigidae</taxon>
        <taxon>Streblomastix</taxon>
    </lineage>
</organism>
<evidence type="ECO:0000313" key="3">
    <source>
        <dbReference type="Proteomes" id="UP000324800"/>
    </source>
</evidence>